<dbReference type="GO" id="GO:0005524">
    <property type="term" value="F:ATP binding"/>
    <property type="evidence" value="ECO:0007669"/>
    <property type="project" value="InterPro"/>
</dbReference>
<dbReference type="Pfam" id="PF13304">
    <property type="entry name" value="AAA_21"/>
    <property type="match status" value="1"/>
</dbReference>
<dbReference type="EMBL" id="HG992341">
    <property type="protein sequence ID" value="CAE6772085.1"/>
    <property type="molecule type" value="Genomic_DNA"/>
</dbReference>
<gene>
    <name evidence="2" type="ORF">CFBP1159_21890</name>
</gene>
<dbReference type="Gene3D" id="3.40.50.300">
    <property type="entry name" value="P-loop containing nucleotide triphosphate hydrolases"/>
    <property type="match status" value="1"/>
</dbReference>
<reference evidence="2" key="1">
    <citation type="submission" date="2021-02" db="EMBL/GenBank/DDBJ databases">
        <authorList>
            <person name="Pothier F. J."/>
        </authorList>
    </citation>
    <scope>NUCLEOTIDE SEQUENCE</scope>
    <source>
        <strain evidence="2">CFBP 1159</strain>
    </source>
</reference>
<evidence type="ECO:0000259" key="1">
    <source>
        <dbReference type="SMART" id="SM00382"/>
    </source>
</evidence>
<sequence length="545" mass="60651">MKDIIFQVVGPGARVGSSKSSGFVLAQDKWNDYSFQTLYHLSYYSEKRGKREESVIGPVKILKRGQTESDGLLVNDDFRNLSNKFCSVGDSLDYYERLRALGEIGEAILTNLRDVIQSPDLVTDFQNEPGWRTSLFRDQKDGGVSYRNLATGIVQGHYFAAPEDQQPFEFQVAGWSESVKIDTRSQESESFGRVELPDRVNVLVGRNGSGKSTLLSRLARVAFASTTERVAPPLSELGTMLPEGVGFPRVVVIAFSPFDNFKLPGADARNRAQTAKDMQDGIGRFAFIGLRDFAAEASIDISDLPSTMLGHSGPDTDRVSHTQLKSIDDLARDFDRYRSMISADFERRSALERSLQDLESGLLSDEWLDSTSNGTDQEASAWFMRLSTGHKIAVLAIYGLVACLEKRSLVLIDEPETHLHPPLLSGMMHALRRILRRFESSALVATHSPVVVQECLAKHVHVVRREGDSFAIRPQRSETFGESIGIITAQVFGMQSDVTDFHGVLDRLVDRYKSLEKIEEKFLGGVMSSQARAYVMSKLAEEMSN</sequence>
<feature type="domain" description="AAA+ ATPase" evidence="1">
    <location>
        <begin position="197"/>
        <end position="466"/>
    </location>
</feature>
<dbReference type="EMBL" id="HG992341">
    <property type="protein sequence ID" value="CAE6772113.1"/>
    <property type="molecule type" value="Genomic_DNA"/>
</dbReference>
<dbReference type="PANTHER" id="PTHR43581:SF2">
    <property type="entry name" value="EXCINUCLEASE ATPASE SUBUNIT"/>
    <property type="match status" value="1"/>
</dbReference>
<proteinExistence type="predicted"/>
<protein>
    <recommendedName>
        <fullName evidence="1">AAA+ ATPase domain-containing protein</fullName>
    </recommendedName>
</protein>
<dbReference type="SMART" id="SM00382">
    <property type="entry name" value="AAA"/>
    <property type="match status" value="1"/>
</dbReference>
<dbReference type="Proteomes" id="UP000835243">
    <property type="component" value="Chromosome"/>
</dbReference>
<dbReference type="InterPro" id="IPR027417">
    <property type="entry name" value="P-loop_NTPase"/>
</dbReference>
<dbReference type="InterPro" id="IPR003593">
    <property type="entry name" value="AAA+_ATPase"/>
</dbReference>
<dbReference type="RefSeq" id="WP_146091581.1">
    <property type="nucleotide sequence ID" value="NZ_CP166095.2"/>
</dbReference>
<dbReference type="InterPro" id="IPR003959">
    <property type="entry name" value="ATPase_AAA_core"/>
</dbReference>
<dbReference type="SUPFAM" id="SSF52540">
    <property type="entry name" value="P-loop containing nucleoside triphosphate hydrolases"/>
    <property type="match status" value="1"/>
</dbReference>
<dbReference type="PANTHER" id="PTHR43581">
    <property type="entry name" value="ATP/GTP PHOSPHATASE"/>
    <property type="match status" value="1"/>
</dbReference>
<dbReference type="InterPro" id="IPR051396">
    <property type="entry name" value="Bact_Antivir_Def_Nuclease"/>
</dbReference>
<dbReference type="AlphaFoldDB" id="A0A8D6Y9C2"/>
<name>A0A8D6Y9C2_9XANT</name>
<accession>A0A8D6Y9C2</accession>
<dbReference type="GO" id="GO:0016887">
    <property type="term" value="F:ATP hydrolysis activity"/>
    <property type="evidence" value="ECO:0007669"/>
    <property type="project" value="InterPro"/>
</dbReference>
<evidence type="ECO:0000313" key="2">
    <source>
        <dbReference type="EMBL" id="CAE6772085.1"/>
    </source>
</evidence>
<organism evidence="2">
    <name type="scientific">Xanthomonas arboricola pv. corylina</name>
    <dbReference type="NCBI Taxonomy" id="487821"/>
    <lineage>
        <taxon>Bacteria</taxon>
        <taxon>Pseudomonadati</taxon>
        <taxon>Pseudomonadota</taxon>
        <taxon>Gammaproteobacteria</taxon>
        <taxon>Lysobacterales</taxon>
        <taxon>Lysobacteraceae</taxon>
        <taxon>Xanthomonas</taxon>
    </lineage>
</organism>